<keyword evidence="4" id="KW-0132">Cell division</keyword>
<evidence type="ECO:0000256" key="7">
    <source>
        <dbReference type="ARBA" id="ARBA00023210"/>
    </source>
</evidence>
<accession>A0ABS3KF69</accession>
<keyword evidence="7" id="KW-0717">Septation</keyword>
<comment type="subunit">
    <text evidence="2">Interacts with MinC and FtsZ.</text>
</comment>
<dbReference type="InterPro" id="IPR027417">
    <property type="entry name" value="P-loop_NTPase"/>
</dbReference>
<dbReference type="CDD" id="cd02036">
    <property type="entry name" value="MinD"/>
    <property type="match status" value="1"/>
</dbReference>
<evidence type="ECO:0000313" key="12">
    <source>
        <dbReference type="EMBL" id="MBO1076117.1"/>
    </source>
</evidence>
<evidence type="ECO:0000256" key="2">
    <source>
        <dbReference type="ARBA" id="ARBA00011626"/>
    </source>
</evidence>
<dbReference type="SUPFAM" id="SSF52540">
    <property type="entry name" value="P-loop containing nucleoside triphosphate hydrolases"/>
    <property type="match status" value="1"/>
</dbReference>
<comment type="similarity">
    <text evidence="1">Belongs to the ParA family. MinD subfamily.</text>
</comment>
<evidence type="ECO:0000256" key="5">
    <source>
        <dbReference type="ARBA" id="ARBA00022741"/>
    </source>
</evidence>
<reference evidence="12 13" key="1">
    <citation type="submission" date="2020-09" db="EMBL/GenBank/DDBJ databases">
        <title>Roseomonas.</title>
        <authorList>
            <person name="Zhu W."/>
        </authorList>
    </citation>
    <scope>NUCLEOTIDE SEQUENCE [LARGE SCALE GENOMIC DNA]</scope>
    <source>
        <strain evidence="12 13">1311</strain>
    </source>
</reference>
<comment type="function">
    <text evidence="9">ATPase required for the correct placement of the division site. Cell division inhibitors MinC and MinD act in concert to form an inhibitor capable of blocking formation of the polar Z ring septums. Rapidly oscillates between the poles of the cell to destabilize FtsZ filaments that have formed before they mature into polar Z rings.</text>
</comment>
<dbReference type="PANTHER" id="PTHR43384">
    <property type="entry name" value="SEPTUM SITE-DETERMINING PROTEIN MIND HOMOLOG, CHLOROPLASTIC-RELATED"/>
    <property type="match status" value="1"/>
</dbReference>
<evidence type="ECO:0000256" key="6">
    <source>
        <dbReference type="ARBA" id="ARBA00022840"/>
    </source>
</evidence>
<evidence type="ECO:0000256" key="3">
    <source>
        <dbReference type="ARBA" id="ARBA00016887"/>
    </source>
</evidence>
<dbReference type="InterPro" id="IPR002586">
    <property type="entry name" value="CobQ/CobB/MinD/ParA_Nub-bd_dom"/>
</dbReference>
<keyword evidence="6" id="KW-0067">ATP-binding</keyword>
<evidence type="ECO:0000313" key="13">
    <source>
        <dbReference type="Proteomes" id="UP001518990"/>
    </source>
</evidence>
<feature type="domain" description="CobQ/CobB/MinD/ParA nucleotide binding" evidence="11">
    <location>
        <begin position="6"/>
        <end position="227"/>
    </location>
</feature>
<evidence type="ECO:0000256" key="8">
    <source>
        <dbReference type="ARBA" id="ARBA00023306"/>
    </source>
</evidence>
<keyword evidence="13" id="KW-1185">Reference proteome</keyword>
<evidence type="ECO:0000256" key="1">
    <source>
        <dbReference type="ARBA" id="ARBA00010257"/>
    </source>
</evidence>
<organism evidence="12 13">
    <name type="scientific">Roseomonas marmotae</name>
    <dbReference type="NCBI Taxonomy" id="2768161"/>
    <lineage>
        <taxon>Bacteria</taxon>
        <taxon>Pseudomonadati</taxon>
        <taxon>Pseudomonadota</taxon>
        <taxon>Alphaproteobacteria</taxon>
        <taxon>Acetobacterales</taxon>
        <taxon>Roseomonadaceae</taxon>
        <taxon>Roseomonas</taxon>
    </lineage>
</organism>
<keyword evidence="5" id="KW-0547">Nucleotide-binding</keyword>
<evidence type="ECO:0000259" key="11">
    <source>
        <dbReference type="Pfam" id="PF01656"/>
    </source>
</evidence>
<dbReference type="PIRSF" id="PIRSF003092">
    <property type="entry name" value="MinD"/>
    <property type="match status" value="1"/>
</dbReference>
<dbReference type="RefSeq" id="WP_207448798.1">
    <property type="nucleotide sequence ID" value="NZ_CP061093.1"/>
</dbReference>
<dbReference type="InterPro" id="IPR025501">
    <property type="entry name" value="MinD_FleN"/>
</dbReference>
<dbReference type="InterPro" id="IPR010223">
    <property type="entry name" value="MinD"/>
</dbReference>
<dbReference type="Pfam" id="PF01656">
    <property type="entry name" value="CbiA"/>
    <property type="match status" value="1"/>
</dbReference>
<evidence type="ECO:0000256" key="10">
    <source>
        <dbReference type="ARBA" id="ARBA00032845"/>
    </source>
</evidence>
<dbReference type="PANTHER" id="PTHR43384:SF6">
    <property type="entry name" value="SEPTUM SITE-DETERMINING PROTEIN MIND HOMOLOG, CHLOROPLASTIC"/>
    <property type="match status" value="1"/>
</dbReference>
<dbReference type="Proteomes" id="UP001518990">
    <property type="component" value="Unassembled WGS sequence"/>
</dbReference>
<dbReference type="EMBL" id="JACTNF010000017">
    <property type="protein sequence ID" value="MBO1076117.1"/>
    <property type="molecule type" value="Genomic_DNA"/>
</dbReference>
<keyword evidence="8" id="KW-0131">Cell cycle</keyword>
<gene>
    <name evidence="12" type="primary">minD</name>
    <name evidence="12" type="ORF">IAI60_15980</name>
</gene>
<evidence type="ECO:0000256" key="9">
    <source>
        <dbReference type="ARBA" id="ARBA00025436"/>
    </source>
</evidence>
<proteinExistence type="inferred from homology"/>
<dbReference type="Gene3D" id="3.40.50.300">
    <property type="entry name" value="P-loop containing nucleotide triphosphate hydrolases"/>
    <property type="match status" value="1"/>
</dbReference>
<protein>
    <recommendedName>
        <fullName evidence="3">Septum site-determining protein MinD</fullName>
    </recommendedName>
    <alternativeName>
        <fullName evidence="10">Cell division inhibitor MinD</fullName>
    </alternativeName>
</protein>
<name>A0ABS3KF69_9PROT</name>
<evidence type="ECO:0000256" key="4">
    <source>
        <dbReference type="ARBA" id="ARBA00022618"/>
    </source>
</evidence>
<comment type="caution">
    <text evidence="12">The sequence shown here is derived from an EMBL/GenBank/DDBJ whole genome shotgun (WGS) entry which is preliminary data.</text>
</comment>
<dbReference type="NCBIfam" id="TIGR01968">
    <property type="entry name" value="minD_bact"/>
    <property type="match status" value="1"/>
</dbReference>
<sequence length="286" mass="30502">MSATVITVTSGKGGVGKTTTTAAFGAALALEGHRVCLVDFDMGLRNLDLAMGVEKRVIYDFLHVAHGTAKLSQALVRDKRIPGLQLLATSQTADKEALTPEAIDHVMNLLAPEFDYILCDSPAGIEHGAMMALHHADHAIVVCNPEVTSVRDADRIMGYIAARSRRAASGLAPVREHLIVTRYSEERVKRGEMLSLPAIQDILSMPLLGVVPESPTVLRASNAGRPVSLETGTEVGRAYRAAAGRFLAETRNSPARPAACEGRPTGAGLLSALAETALLRRLFRHA</sequence>
<dbReference type="InterPro" id="IPR050625">
    <property type="entry name" value="ParA/MinD_ATPase"/>
</dbReference>